<dbReference type="Pfam" id="PF01774">
    <property type="entry name" value="UreD"/>
    <property type="match status" value="1"/>
</dbReference>
<proteinExistence type="inferred from homology"/>
<name>A0A4S4NAI4_9RHOB</name>
<gene>
    <name evidence="3" type="primary">ureD</name>
    <name evidence="4" type="ORF">E4Z66_12715</name>
</gene>
<dbReference type="AlphaFoldDB" id="A0A4S4NAI4"/>
<evidence type="ECO:0000313" key="4">
    <source>
        <dbReference type="EMBL" id="THH36259.1"/>
    </source>
</evidence>
<dbReference type="HAMAP" id="MF_01384">
    <property type="entry name" value="UreD"/>
    <property type="match status" value="1"/>
</dbReference>
<comment type="subunit">
    <text evidence="3">UreD, UreF and UreG form a complex that acts as a GTP-hydrolysis-dependent molecular chaperone, activating the urease apoprotein by helping to assemble the nickel containing metallocenter of UreC. The UreE protein probably delivers the nickel.</text>
</comment>
<evidence type="ECO:0000313" key="5">
    <source>
        <dbReference type="Proteomes" id="UP000306602"/>
    </source>
</evidence>
<accession>A0A4S4NAI4</accession>
<keyword evidence="3" id="KW-0996">Nickel insertion</keyword>
<protein>
    <recommendedName>
        <fullName evidence="3">Urease accessory protein UreD</fullName>
    </recommendedName>
</protein>
<comment type="subcellular location">
    <subcellularLocation>
        <location evidence="3">Cytoplasm</location>
    </subcellularLocation>
</comment>
<sequence>MPPRAIGRAHVAVRLRDADAAGQSPSVLSDLHQSGSMRVLFPRPAAPPTAMLLNTAGGITGGDRFDISLEVGKGAHLTVTTQAAERAYAAMPGPAGRLSTAISVAEGGAVRWLPQETILFDNSDLNRRLDVELDGDNSSALIVEPLVFGRHAHGEILTDARLRDRIRINRNGRAIFADGIDLAGNVTEQLRHPARGGGAGAMATVVLAHPSAEAQLTPLRLLGDEILGSGAQIRVGTSLLAPDLLVLRCLADDSFNLRRVLLPVLDHLTNGALPICWRL</sequence>
<reference evidence="4 5" key="1">
    <citation type="submission" date="2019-04" db="EMBL/GenBank/DDBJ databases">
        <title>Shimia ponticola sp. nov., isolated from seawater.</title>
        <authorList>
            <person name="Kim Y.-O."/>
            <person name="Yoon J.-H."/>
        </authorList>
    </citation>
    <scope>NUCLEOTIDE SEQUENCE [LARGE SCALE GENOMIC DNA]</scope>
    <source>
        <strain evidence="4 5">MYP11</strain>
    </source>
</reference>
<keyword evidence="3" id="KW-0963">Cytoplasm</keyword>
<dbReference type="InterPro" id="IPR002669">
    <property type="entry name" value="UreD"/>
</dbReference>
<keyword evidence="5" id="KW-1185">Reference proteome</keyword>
<evidence type="ECO:0000256" key="3">
    <source>
        <dbReference type="HAMAP-Rule" id="MF_01384"/>
    </source>
</evidence>
<dbReference type="PANTHER" id="PTHR33643:SF1">
    <property type="entry name" value="UREASE ACCESSORY PROTEIN D"/>
    <property type="match status" value="1"/>
</dbReference>
<comment type="function">
    <text evidence="3">Required for maturation of urease via the functional incorporation of the urease nickel metallocenter.</text>
</comment>
<dbReference type="GO" id="GO:0005737">
    <property type="term" value="C:cytoplasm"/>
    <property type="evidence" value="ECO:0007669"/>
    <property type="project" value="UniProtKB-SubCell"/>
</dbReference>
<keyword evidence="2 3" id="KW-0143">Chaperone</keyword>
<dbReference type="GO" id="GO:0016151">
    <property type="term" value="F:nickel cation binding"/>
    <property type="evidence" value="ECO:0007669"/>
    <property type="project" value="UniProtKB-UniRule"/>
</dbReference>
<dbReference type="PANTHER" id="PTHR33643">
    <property type="entry name" value="UREASE ACCESSORY PROTEIN D"/>
    <property type="match status" value="1"/>
</dbReference>
<comment type="caution">
    <text evidence="4">The sequence shown here is derived from an EMBL/GenBank/DDBJ whole genome shotgun (WGS) entry which is preliminary data.</text>
</comment>
<evidence type="ECO:0000256" key="2">
    <source>
        <dbReference type="ARBA" id="ARBA00023186"/>
    </source>
</evidence>
<dbReference type="Proteomes" id="UP000306602">
    <property type="component" value="Unassembled WGS sequence"/>
</dbReference>
<dbReference type="OrthoDB" id="9798842at2"/>
<organism evidence="4 5">
    <name type="scientific">Aliishimia ponticola</name>
    <dbReference type="NCBI Taxonomy" id="2499833"/>
    <lineage>
        <taxon>Bacteria</taxon>
        <taxon>Pseudomonadati</taxon>
        <taxon>Pseudomonadota</taxon>
        <taxon>Alphaproteobacteria</taxon>
        <taxon>Rhodobacterales</taxon>
        <taxon>Paracoccaceae</taxon>
        <taxon>Aliishimia</taxon>
    </lineage>
</organism>
<dbReference type="EMBL" id="SRKY01000003">
    <property type="protein sequence ID" value="THH36259.1"/>
    <property type="molecule type" value="Genomic_DNA"/>
</dbReference>
<evidence type="ECO:0000256" key="1">
    <source>
        <dbReference type="ARBA" id="ARBA00007177"/>
    </source>
</evidence>
<comment type="similarity">
    <text evidence="1 3">Belongs to the UreD family.</text>
</comment>